<protein>
    <submittedName>
        <fullName evidence="5">AMP-binding protein</fullName>
    </submittedName>
</protein>
<dbReference type="InterPro" id="IPR020845">
    <property type="entry name" value="AMP-binding_CS"/>
</dbReference>
<dbReference type="RefSeq" id="WP_305751155.1">
    <property type="nucleotide sequence ID" value="NZ_JAUZEE010000013.1"/>
</dbReference>
<evidence type="ECO:0000313" key="5">
    <source>
        <dbReference type="EMBL" id="MDP4302614.1"/>
    </source>
</evidence>
<name>A0ABT9G803_LEPDI</name>
<dbReference type="Proteomes" id="UP001235760">
    <property type="component" value="Unassembled WGS sequence"/>
</dbReference>
<dbReference type="Gene3D" id="3.40.50.12780">
    <property type="entry name" value="N-terminal domain of ligase-like"/>
    <property type="match status" value="1"/>
</dbReference>
<dbReference type="Gene3D" id="3.30.300.30">
    <property type="match status" value="1"/>
</dbReference>
<dbReference type="InterPro" id="IPR000873">
    <property type="entry name" value="AMP-dep_synth/lig_dom"/>
</dbReference>
<dbReference type="InterPro" id="IPR025110">
    <property type="entry name" value="AMP-bd_C"/>
</dbReference>
<feature type="domain" description="AMP-binding enzyme C-terminal" evidence="4">
    <location>
        <begin position="379"/>
        <end position="464"/>
    </location>
</feature>
<accession>A0ABT9G803</accession>
<keyword evidence="6" id="KW-1185">Reference proteome</keyword>
<evidence type="ECO:0000259" key="4">
    <source>
        <dbReference type="Pfam" id="PF13193"/>
    </source>
</evidence>
<sequence>MPDLPPFDRVHAPLAHWALDRPQQLALANEHRRLDFATLQAQVHERAAALDASHAADHRLIDPAASTLDQLLDFLATIASGRCAAVGDPDWPGPVRAAVTRQLDGLPATPPADGALAPFYVGYTSGSTGQPKGFRRHHRSWTESLRTCVDTFGPEVCGTVLAPGRVSHSLFLFGMLLGLWTGGGSLVQERHSAARTLATLADGAASVLVAVPSQLLMLLTQAQRRALAPITATRMILISGAPWARAHTPALQALFPNARLIEFYGASEASFIAWQEADANVPTAVVGRPFDGVEVEIRDRLPADDPDASGRIHVRSAMLFSDYVGSPDPATAAIRSDDARGTWLSVRDRGRLDEHGRLWLHGRENRMVVTQGRNLFPEEVEAVLEAQPGVLAASVLGLPDAVRGKRVVAVLKLDESQHPADPVDHDALVARLAQACRAALEPYKLPRRWWIAAPGHWPLTRSGKTDHGAIARAFDTGDGQEPPWLHATS</sequence>
<feature type="domain" description="AMP-dependent synthetase/ligase" evidence="3">
    <location>
        <begin position="106"/>
        <end position="323"/>
    </location>
</feature>
<proteinExistence type="inferred from homology"/>
<dbReference type="InterPro" id="IPR045851">
    <property type="entry name" value="AMP-bd_C_sf"/>
</dbReference>
<comment type="similarity">
    <text evidence="1">Belongs to the ATP-dependent AMP-binding enzyme family.</text>
</comment>
<dbReference type="EMBL" id="JAUZEE010000013">
    <property type="protein sequence ID" value="MDP4302614.1"/>
    <property type="molecule type" value="Genomic_DNA"/>
</dbReference>
<dbReference type="PROSITE" id="PS00455">
    <property type="entry name" value="AMP_BINDING"/>
    <property type="match status" value="1"/>
</dbReference>
<reference evidence="5 6" key="1">
    <citation type="submission" date="2023-08" db="EMBL/GenBank/DDBJ databases">
        <authorList>
            <person name="Roldan D.M."/>
            <person name="Menes R.J."/>
        </authorList>
    </citation>
    <scope>NUCLEOTIDE SEQUENCE [LARGE SCALE GENOMIC DNA]</scope>
    <source>
        <strain evidence="5 6">CCM 2812</strain>
    </source>
</reference>
<dbReference type="PANTHER" id="PTHR43201">
    <property type="entry name" value="ACYL-COA SYNTHETASE"/>
    <property type="match status" value="1"/>
</dbReference>
<dbReference type="InterPro" id="IPR042099">
    <property type="entry name" value="ANL_N_sf"/>
</dbReference>
<evidence type="ECO:0000313" key="6">
    <source>
        <dbReference type="Proteomes" id="UP001235760"/>
    </source>
</evidence>
<evidence type="ECO:0000256" key="2">
    <source>
        <dbReference type="ARBA" id="ARBA00022598"/>
    </source>
</evidence>
<evidence type="ECO:0000256" key="1">
    <source>
        <dbReference type="ARBA" id="ARBA00006432"/>
    </source>
</evidence>
<keyword evidence="2" id="KW-0436">Ligase</keyword>
<organism evidence="5 6">
    <name type="scientific">Leptothrix discophora</name>
    <dbReference type="NCBI Taxonomy" id="89"/>
    <lineage>
        <taxon>Bacteria</taxon>
        <taxon>Pseudomonadati</taxon>
        <taxon>Pseudomonadota</taxon>
        <taxon>Betaproteobacteria</taxon>
        <taxon>Burkholderiales</taxon>
        <taxon>Sphaerotilaceae</taxon>
        <taxon>Leptothrix</taxon>
    </lineage>
</organism>
<gene>
    <name evidence="5" type="ORF">Q8X39_18395</name>
</gene>
<evidence type="ECO:0000259" key="3">
    <source>
        <dbReference type="Pfam" id="PF00501"/>
    </source>
</evidence>
<dbReference type="Pfam" id="PF00501">
    <property type="entry name" value="AMP-binding"/>
    <property type="match status" value="1"/>
</dbReference>
<dbReference type="PANTHER" id="PTHR43201:SF5">
    <property type="entry name" value="MEDIUM-CHAIN ACYL-COA LIGASE ACSF2, MITOCHONDRIAL"/>
    <property type="match status" value="1"/>
</dbReference>
<dbReference type="Pfam" id="PF13193">
    <property type="entry name" value="AMP-binding_C"/>
    <property type="match status" value="1"/>
</dbReference>
<dbReference type="SUPFAM" id="SSF56801">
    <property type="entry name" value="Acetyl-CoA synthetase-like"/>
    <property type="match status" value="1"/>
</dbReference>
<comment type="caution">
    <text evidence="5">The sequence shown here is derived from an EMBL/GenBank/DDBJ whole genome shotgun (WGS) entry which is preliminary data.</text>
</comment>